<comment type="caution">
    <text evidence="1">The sequence shown here is derived from an EMBL/GenBank/DDBJ whole genome shotgun (WGS) entry which is preliminary data.</text>
</comment>
<organism evidence="1 2">
    <name type="scientific">Caenorhabditis angaria</name>
    <dbReference type="NCBI Taxonomy" id="860376"/>
    <lineage>
        <taxon>Eukaryota</taxon>
        <taxon>Metazoa</taxon>
        <taxon>Ecdysozoa</taxon>
        <taxon>Nematoda</taxon>
        <taxon>Chromadorea</taxon>
        <taxon>Rhabditida</taxon>
        <taxon>Rhabditina</taxon>
        <taxon>Rhabditomorpha</taxon>
        <taxon>Rhabditoidea</taxon>
        <taxon>Rhabditidae</taxon>
        <taxon>Peloderinae</taxon>
        <taxon>Caenorhabditis</taxon>
    </lineage>
</organism>
<protein>
    <submittedName>
        <fullName evidence="1">Uncharacterized protein</fullName>
    </submittedName>
</protein>
<accession>A0A9P1N9J8</accession>
<dbReference type="EMBL" id="CANHGI010000006">
    <property type="protein sequence ID" value="CAI5456204.1"/>
    <property type="molecule type" value="Genomic_DNA"/>
</dbReference>
<sequence length="194" mass="22957">MRSPVVKWIRAMDEVPEISKLARSILQNASRLEYSHFISVNLDEIMRATNRHHREKQPIHLMHVLVKRKSFFGKIQHKRDLLVKLFDAHLQNMSDTLKNECFPKFIEFVDDQLLNDDFQDLYNQLQEQLFDLIKAEDWETLESIVTSIKEHTARMEPLLKGISEYTCKECGFCLDIDESEDENEIEIDNSFDNI</sequence>
<dbReference type="Proteomes" id="UP001152747">
    <property type="component" value="Unassembled WGS sequence"/>
</dbReference>
<evidence type="ECO:0000313" key="1">
    <source>
        <dbReference type="EMBL" id="CAI5456204.1"/>
    </source>
</evidence>
<evidence type="ECO:0000313" key="2">
    <source>
        <dbReference type="Proteomes" id="UP001152747"/>
    </source>
</evidence>
<name>A0A9P1N9J8_9PELO</name>
<gene>
    <name evidence="1" type="ORF">CAMP_LOCUS18841</name>
</gene>
<keyword evidence="2" id="KW-1185">Reference proteome</keyword>
<reference evidence="1" key="1">
    <citation type="submission" date="2022-11" db="EMBL/GenBank/DDBJ databases">
        <authorList>
            <person name="Kikuchi T."/>
        </authorList>
    </citation>
    <scope>NUCLEOTIDE SEQUENCE</scope>
    <source>
        <strain evidence="1">PS1010</strain>
    </source>
</reference>
<dbReference type="AlphaFoldDB" id="A0A9P1N9J8"/>
<proteinExistence type="predicted"/>